<organism evidence="3 4">
    <name type="scientific">Clostridium nitritogenes</name>
    <dbReference type="NCBI Taxonomy" id="83340"/>
    <lineage>
        <taxon>Bacteria</taxon>
        <taxon>Bacillati</taxon>
        <taxon>Bacillota</taxon>
        <taxon>Clostridia</taxon>
        <taxon>Eubacteriales</taxon>
        <taxon>Clostridiaceae</taxon>
        <taxon>Clostridium</taxon>
    </lineage>
</organism>
<dbReference type="InterPro" id="IPR011608">
    <property type="entry name" value="PRD"/>
</dbReference>
<dbReference type="RefSeq" id="WP_215635623.1">
    <property type="nucleotide sequence ID" value="NZ_BAAACO010000001.1"/>
</dbReference>
<proteinExistence type="predicted"/>
<feature type="domain" description="PRD" evidence="2">
    <location>
        <begin position="65"/>
        <end position="170"/>
    </location>
</feature>
<protein>
    <submittedName>
        <fullName evidence="3">PRD domain-containing protein</fullName>
    </submittedName>
</protein>
<dbReference type="SUPFAM" id="SSF63520">
    <property type="entry name" value="PTS-regulatory domain, PRD"/>
    <property type="match status" value="2"/>
</dbReference>
<dbReference type="InterPro" id="IPR036634">
    <property type="entry name" value="PRD_sf"/>
</dbReference>
<sequence length="280" mass="32943">MIINRILNNNVVITLDENDEETIVMGKGIGYQKSKGDTIDEEKVNKVFKISNREVSDKFQELFNKIPIEHMKLSGEIIEFAESKLNKKLNEGIYISLSDHTYTAIKRIKNNITVKNALLWEIKRFYKKEFEIGLKALELIEEKTHVRLPLDEAGFIALHIVNAQLDIEQPKIQGITKLIEEILTIVRINFRIEFNEDSVFYYRFITHLRYFAQRLFSNKTYNSDADEELVNIIKIKYSKEFECVNKIKTFISKKYNYELSNDEYVYLTIHIAKVIEDAKL</sequence>
<dbReference type="Pfam" id="PF00874">
    <property type="entry name" value="PRD"/>
    <property type="match status" value="2"/>
</dbReference>
<evidence type="ECO:0000313" key="4">
    <source>
        <dbReference type="Proteomes" id="UP001501764"/>
    </source>
</evidence>
<dbReference type="Gene3D" id="1.10.1790.10">
    <property type="entry name" value="PRD domain"/>
    <property type="match status" value="2"/>
</dbReference>
<evidence type="ECO:0000259" key="2">
    <source>
        <dbReference type="PROSITE" id="PS51372"/>
    </source>
</evidence>
<dbReference type="EMBL" id="BAAACO010000001">
    <property type="protein sequence ID" value="GAA0858195.1"/>
    <property type="molecule type" value="Genomic_DNA"/>
</dbReference>
<dbReference type="PANTHER" id="PTHR30185:SF15">
    <property type="entry name" value="CRYPTIC BETA-GLUCOSIDE BGL OPERON ANTITERMINATOR"/>
    <property type="match status" value="1"/>
</dbReference>
<dbReference type="NCBIfam" id="NF046042">
    <property type="entry name" value="LicT"/>
    <property type="match status" value="1"/>
</dbReference>
<evidence type="ECO:0000313" key="3">
    <source>
        <dbReference type="EMBL" id="GAA0858195.1"/>
    </source>
</evidence>
<dbReference type="InterPro" id="IPR036650">
    <property type="entry name" value="CAT_RNA-bd_dom_sf"/>
</dbReference>
<dbReference type="SUPFAM" id="SSF50151">
    <property type="entry name" value="SacY-like RNA-binding domain"/>
    <property type="match status" value="1"/>
</dbReference>
<dbReference type="Pfam" id="PF03123">
    <property type="entry name" value="CAT_RBD"/>
    <property type="match status" value="1"/>
</dbReference>
<dbReference type="InterPro" id="IPR050661">
    <property type="entry name" value="BglG_antiterminators"/>
</dbReference>
<reference evidence="4" key="1">
    <citation type="journal article" date="2019" name="Int. J. Syst. Evol. Microbiol.">
        <title>The Global Catalogue of Microorganisms (GCM) 10K type strain sequencing project: providing services to taxonomists for standard genome sequencing and annotation.</title>
        <authorList>
            <consortium name="The Broad Institute Genomics Platform"/>
            <consortium name="The Broad Institute Genome Sequencing Center for Infectious Disease"/>
            <person name="Wu L."/>
            <person name="Ma J."/>
        </authorList>
    </citation>
    <scope>NUCLEOTIDE SEQUENCE [LARGE SCALE GENOMIC DNA]</scope>
    <source>
        <strain evidence="4">JCM 6485</strain>
    </source>
</reference>
<dbReference type="PROSITE" id="PS51372">
    <property type="entry name" value="PRD_2"/>
    <property type="match status" value="2"/>
</dbReference>
<keyword evidence="1" id="KW-0677">Repeat</keyword>
<name>A0ABP3X1J7_9CLOT</name>
<evidence type="ECO:0000256" key="1">
    <source>
        <dbReference type="ARBA" id="ARBA00022737"/>
    </source>
</evidence>
<gene>
    <name evidence="3" type="ORF">GCM10008916_15010</name>
</gene>
<dbReference type="Gene3D" id="2.30.24.10">
    <property type="entry name" value="CAT RNA-binding domain"/>
    <property type="match status" value="1"/>
</dbReference>
<dbReference type="SMART" id="SM01061">
    <property type="entry name" value="CAT_RBD"/>
    <property type="match status" value="1"/>
</dbReference>
<keyword evidence="4" id="KW-1185">Reference proteome</keyword>
<dbReference type="Proteomes" id="UP001501764">
    <property type="component" value="Unassembled WGS sequence"/>
</dbReference>
<feature type="domain" description="PRD" evidence="2">
    <location>
        <begin position="171"/>
        <end position="280"/>
    </location>
</feature>
<accession>A0ABP3X1J7</accession>
<dbReference type="InterPro" id="IPR004341">
    <property type="entry name" value="CAT_RNA-bd_dom"/>
</dbReference>
<comment type="caution">
    <text evidence="3">The sequence shown here is derived from an EMBL/GenBank/DDBJ whole genome shotgun (WGS) entry which is preliminary data.</text>
</comment>
<dbReference type="PANTHER" id="PTHR30185">
    <property type="entry name" value="CRYPTIC BETA-GLUCOSIDE BGL OPERON ANTITERMINATOR"/>
    <property type="match status" value="1"/>
</dbReference>